<dbReference type="GO" id="GO:0007095">
    <property type="term" value="P:mitotic G2 DNA damage checkpoint signaling"/>
    <property type="evidence" value="ECO:0007669"/>
    <property type="project" value="TreeGrafter"/>
</dbReference>
<keyword evidence="12" id="KW-0131">Cell cycle</keyword>
<dbReference type="Gene3D" id="1.10.510.10">
    <property type="entry name" value="Transferase(Phosphotransferase) domain 1"/>
    <property type="match status" value="1"/>
</dbReference>
<organism evidence="19 20">
    <name type="scientific">Folsomia candida</name>
    <name type="common">Springtail</name>
    <dbReference type="NCBI Taxonomy" id="158441"/>
    <lineage>
        <taxon>Eukaryota</taxon>
        <taxon>Metazoa</taxon>
        <taxon>Ecdysozoa</taxon>
        <taxon>Arthropoda</taxon>
        <taxon>Hexapoda</taxon>
        <taxon>Collembola</taxon>
        <taxon>Entomobryomorpha</taxon>
        <taxon>Isotomoidea</taxon>
        <taxon>Isotomidae</taxon>
        <taxon>Proisotominae</taxon>
        <taxon>Folsomia</taxon>
    </lineage>
</organism>
<dbReference type="PROSITE" id="PS00107">
    <property type="entry name" value="PROTEIN_KINASE_ATP"/>
    <property type="match status" value="1"/>
</dbReference>
<evidence type="ECO:0000256" key="5">
    <source>
        <dbReference type="ARBA" id="ARBA00022618"/>
    </source>
</evidence>
<evidence type="ECO:0000256" key="17">
    <source>
        <dbReference type="RuleBase" id="RU000304"/>
    </source>
</evidence>
<evidence type="ECO:0000256" key="4">
    <source>
        <dbReference type="ARBA" id="ARBA00022553"/>
    </source>
</evidence>
<evidence type="ECO:0000256" key="11">
    <source>
        <dbReference type="ARBA" id="ARBA00023242"/>
    </source>
</evidence>
<comment type="catalytic activity">
    <reaction evidence="14">
        <text>L-seryl-[protein] + ATP = O-phospho-L-seryl-[protein] + ADP + H(+)</text>
        <dbReference type="Rhea" id="RHEA:17989"/>
        <dbReference type="Rhea" id="RHEA-COMP:9863"/>
        <dbReference type="Rhea" id="RHEA-COMP:11604"/>
        <dbReference type="ChEBI" id="CHEBI:15378"/>
        <dbReference type="ChEBI" id="CHEBI:29999"/>
        <dbReference type="ChEBI" id="CHEBI:30616"/>
        <dbReference type="ChEBI" id="CHEBI:83421"/>
        <dbReference type="ChEBI" id="CHEBI:456216"/>
        <dbReference type="EC" id="2.7.11.22"/>
    </reaction>
</comment>
<dbReference type="GO" id="GO:0051446">
    <property type="term" value="P:positive regulation of meiotic cell cycle"/>
    <property type="evidence" value="ECO:0007669"/>
    <property type="project" value="UniProtKB-ARBA"/>
</dbReference>
<dbReference type="InterPro" id="IPR011009">
    <property type="entry name" value="Kinase-like_dom_sf"/>
</dbReference>
<dbReference type="Pfam" id="PF00069">
    <property type="entry name" value="Pkinase"/>
    <property type="match status" value="1"/>
</dbReference>
<dbReference type="AlphaFoldDB" id="A0A226EL35"/>
<evidence type="ECO:0000256" key="9">
    <source>
        <dbReference type="ARBA" id="ARBA00022777"/>
    </source>
</evidence>
<dbReference type="GO" id="GO:0090068">
    <property type="term" value="P:positive regulation of cell cycle process"/>
    <property type="evidence" value="ECO:0007669"/>
    <property type="project" value="UniProtKB-ARBA"/>
</dbReference>
<comment type="catalytic activity">
    <reaction evidence="15">
        <text>[DNA-directed RNA polymerase] + ATP = phospho-[DNA-directed RNA polymerase] + ADP + H(+)</text>
        <dbReference type="Rhea" id="RHEA:10216"/>
        <dbReference type="Rhea" id="RHEA-COMP:11321"/>
        <dbReference type="Rhea" id="RHEA-COMP:11322"/>
        <dbReference type="ChEBI" id="CHEBI:15378"/>
        <dbReference type="ChEBI" id="CHEBI:30616"/>
        <dbReference type="ChEBI" id="CHEBI:43176"/>
        <dbReference type="ChEBI" id="CHEBI:68546"/>
        <dbReference type="ChEBI" id="CHEBI:456216"/>
        <dbReference type="EC" id="2.7.11.23"/>
    </reaction>
</comment>
<dbReference type="InterPro" id="IPR050108">
    <property type="entry name" value="CDK"/>
</dbReference>
<evidence type="ECO:0000256" key="13">
    <source>
        <dbReference type="ARBA" id="ARBA00047811"/>
    </source>
</evidence>
<dbReference type="Gene3D" id="3.30.200.20">
    <property type="entry name" value="Phosphorylase Kinase, domain 1"/>
    <property type="match status" value="1"/>
</dbReference>
<keyword evidence="10 16" id="KW-0067">ATP-binding</keyword>
<keyword evidence="20" id="KW-1185">Reference proteome</keyword>
<evidence type="ECO:0000259" key="18">
    <source>
        <dbReference type="PROSITE" id="PS50011"/>
    </source>
</evidence>
<evidence type="ECO:0000256" key="14">
    <source>
        <dbReference type="ARBA" id="ARBA00048367"/>
    </source>
</evidence>
<keyword evidence="4" id="KW-0597">Phosphoprotein</keyword>
<dbReference type="FunFam" id="3.30.200.20:FF:000375">
    <property type="entry name" value="Cell division related protein kinase 2"/>
    <property type="match status" value="1"/>
</dbReference>
<keyword evidence="8" id="KW-0498">Mitosis</keyword>
<evidence type="ECO:0000313" key="20">
    <source>
        <dbReference type="Proteomes" id="UP000198287"/>
    </source>
</evidence>
<dbReference type="GO" id="GO:0005524">
    <property type="term" value="F:ATP binding"/>
    <property type="evidence" value="ECO:0007669"/>
    <property type="project" value="UniProtKB-UniRule"/>
</dbReference>
<name>A0A226EL35_FOLCA</name>
<dbReference type="GO" id="GO:0008353">
    <property type="term" value="F:RNA polymerase II CTD heptapeptide repeat kinase activity"/>
    <property type="evidence" value="ECO:0007669"/>
    <property type="project" value="UniProtKB-EC"/>
</dbReference>
<dbReference type="GO" id="GO:0000086">
    <property type="term" value="P:G2/M transition of mitotic cell cycle"/>
    <property type="evidence" value="ECO:0007669"/>
    <property type="project" value="TreeGrafter"/>
</dbReference>
<keyword evidence="7 16" id="KW-0547">Nucleotide-binding</keyword>
<dbReference type="SMART" id="SM00220">
    <property type="entry name" value="S_TKc"/>
    <property type="match status" value="1"/>
</dbReference>
<comment type="caution">
    <text evidence="19">The sequence shown here is derived from an EMBL/GenBank/DDBJ whole genome shotgun (WGS) entry which is preliminary data.</text>
</comment>
<keyword evidence="11" id="KW-0539">Nucleus</keyword>
<keyword evidence="6" id="KW-0808">Transferase</keyword>
<proteinExistence type="inferred from homology"/>
<comment type="similarity">
    <text evidence="2">Belongs to the protein kinase superfamily. CMGC Ser/Thr protein kinase family. CDC2/CDKX subfamily.</text>
</comment>
<evidence type="ECO:0000256" key="10">
    <source>
        <dbReference type="ARBA" id="ARBA00022840"/>
    </source>
</evidence>
<evidence type="ECO:0000256" key="8">
    <source>
        <dbReference type="ARBA" id="ARBA00022776"/>
    </source>
</evidence>
<feature type="binding site" evidence="16">
    <location>
        <position position="34"/>
    </location>
    <ligand>
        <name>ATP</name>
        <dbReference type="ChEBI" id="CHEBI:30616"/>
    </ligand>
</feature>
<keyword evidence="5" id="KW-0132">Cell division</keyword>
<gene>
    <name evidence="19" type="ORF">Fcan01_07388</name>
</gene>
<dbReference type="SUPFAM" id="SSF56112">
    <property type="entry name" value="Protein kinase-like (PK-like)"/>
    <property type="match status" value="1"/>
</dbReference>
<protein>
    <submittedName>
        <fullName evidence="19">Cyclin-dependent kinase 1</fullName>
    </submittedName>
</protein>
<comment type="catalytic activity">
    <reaction evidence="13">
        <text>L-threonyl-[protein] + ATP = O-phospho-L-threonyl-[protein] + ADP + H(+)</text>
        <dbReference type="Rhea" id="RHEA:46608"/>
        <dbReference type="Rhea" id="RHEA-COMP:11060"/>
        <dbReference type="Rhea" id="RHEA-COMP:11605"/>
        <dbReference type="ChEBI" id="CHEBI:15378"/>
        <dbReference type="ChEBI" id="CHEBI:30013"/>
        <dbReference type="ChEBI" id="CHEBI:30616"/>
        <dbReference type="ChEBI" id="CHEBI:61977"/>
        <dbReference type="ChEBI" id="CHEBI:456216"/>
        <dbReference type="EC" id="2.7.11.22"/>
    </reaction>
</comment>
<evidence type="ECO:0000256" key="16">
    <source>
        <dbReference type="PROSITE-ProRule" id="PRU10141"/>
    </source>
</evidence>
<dbReference type="InterPro" id="IPR000719">
    <property type="entry name" value="Prot_kinase_dom"/>
</dbReference>
<keyword evidence="9 19" id="KW-0418">Kinase</keyword>
<dbReference type="PROSITE" id="PS00108">
    <property type="entry name" value="PROTEIN_KINASE_ST"/>
    <property type="match status" value="1"/>
</dbReference>
<keyword evidence="3 17" id="KW-0723">Serine/threonine-protein kinase</keyword>
<dbReference type="OrthoDB" id="1732493at2759"/>
<dbReference type="PROSITE" id="PS50011">
    <property type="entry name" value="PROTEIN_KINASE_DOM"/>
    <property type="match status" value="1"/>
</dbReference>
<dbReference type="GO" id="GO:0051301">
    <property type="term" value="P:cell division"/>
    <property type="evidence" value="ECO:0007669"/>
    <property type="project" value="UniProtKB-KW"/>
</dbReference>
<dbReference type="PANTHER" id="PTHR24056:SF334">
    <property type="entry name" value="CYCLIN-DEPENDENT KINASE 1"/>
    <property type="match status" value="1"/>
</dbReference>
<evidence type="ECO:0000313" key="19">
    <source>
        <dbReference type="EMBL" id="OXA57296.1"/>
    </source>
</evidence>
<evidence type="ECO:0000256" key="3">
    <source>
        <dbReference type="ARBA" id="ARBA00022527"/>
    </source>
</evidence>
<evidence type="ECO:0000256" key="2">
    <source>
        <dbReference type="ARBA" id="ARBA00006485"/>
    </source>
</evidence>
<dbReference type="GO" id="GO:0004693">
    <property type="term" value="F:cyclin-dependent protein serine/threonine kinase activity"/>
    <property type="evidence" value="ECO:0007669"/>
    <property type="project" value="UniProtKB-EC"/>
</dbReference>
<comment type="subcellular location">
    <subcellularLocation>
        <location evidence="1">Nucleus</location>
    </subcellularLocation>
</comment>
<feature type="domain" description="Protein kinase" evidence="18">
    <location>
        <begin position="5"/>
        <end position="291"/>
    </location>
</feature>
<evidence type="ECO:0000256" key="6">
    <source>
        <dbReference type="ARBA" id="ARBA00022679"/>
    </source>
</evidence>
<evidence type="ECO:0000256" key="1">
    <source>
        <dbReference type="ARBA" id="ARBA00004123"/>
    </source>
</evidence>
<dbReference type="FunFam" id="1.10.510.10:FF:000706">
    <property type="entry name" value="Cyclin-dependent kinase 1"/>
    <property type="match status" value="1"/>
</dbReference>
<dbReference type="EMBL" id="LNIX01000003">
    <property type="protein sequence ID" value="OXA57296.1"/>
    <property type="molecule type" value="Genomic_DNA"/>
</dbReference>
<dbReference type="InterPro" id="IPR017441">
    <property type="entry name" value="Protein_kinase_ATP_BS"/>
</dbReference>
<dbReference type="GO" id="GO:0005634">
    <property type="term" value="C:nucleus"/>
    <property type="evidence" value="ECO:0007669"/>
    <property type="project" value="UniProtKB-SubCell"/>
</dbReference>
<dbReference type="InterPro" id="IPR008271">
    <property type="entry name" value="Ser/Thr_kinase_AS"/>
</dbReference>
<dbReference type="Proteomes" id="UP000198287">
    <property type="component" value="Unassembled WGS sequence"/>
</dbReference>
<accession>A0A226EL35</accession>
<dbReference type="PANTHER" id="PTHR24056">
    <property type="entry name" value="CELL DIVISION PROTEIN KINASE"/>
    <property type="match status" value="1"/>
</dbReference>
<evidence type="ECO:0000256" key="7">
    <source>
        <dbReference type="ARBA" id="ARBA00022741"/>
    </source>
</evidence>
<dbReference type="STRING" id="158441.A0A226EL35"/>
<sequence length="307" mass="35402">MTEDYTRVEKLGEGTYGVVYKCRHKKTGEFVALKKIRIENEDEGIPPTALREISILKELSVHPNIVGLRDVIMQEGKLYLVFDYLSMDLKKYIDSYVHGKQLELTTIKSLTYQLLRGMLFCHQRRVLHRDLKPQNLLIDNLGNLKIADFGLARAFGVPVRSYTHEVVTLWYRAPEVLLGCPRYSCPVDMWSVGCIMSELITKKPLFQGDSEIDQLFRIFRILRTPTEEIWEGVSELPDYKATFPKWNDLCLTNQVQRLSGDKDGMDLLSQMLIYAPQDRISAKAAISHPFFKDFDRACLPTFDDEIA</sequence>
<dbReference type="OMA" id="YLYQITR"/>
<evidence type="ECO:0000256" key="15">
    <source>
        <dbReference type="ARBA" id="ARBA00049280"/>
    </source>
</evidence>
<reference evidence="19 20" key="1">
    <citation type="submission" date="2015-12" db="EMBL/GenBank/DDBJ databases">
        <title>The genome of Folsomia candida.</title>
        <authorList>
            <person name="Faddeeva A."/>
            <person name="Derks M.F."/>
            <person name="Anvar Y."/>
            <person name="Smit S."/>
            <person name="Van Straalen N."/>
            <person name="Roelofs D."/>
        </authorList>
    </citation>
    <scope>NUCLEOTIDE SEQUENCE [LARGE SCALE GENOMIC DNA]</scope>
    <source>
        <strain evidence="19 20">VU population</strain>
        <tissue evidence="19">Whole body</tissue>
    </source>
</reference>
<evidence type="ECO:0000256" key="12">
    <source>
        <dbReference type="ARBA" id="ARBA00023306"/>
    </source>
</evidence>